<dbReference type="PANTHER" id="PTHR23517:SF2">
    <property type="entry name" value="MULTIDRUG RESISTANCE PROTEIN MDTH"/>
    <property type="match status" value="1"/>
</dbReference>
<evidence type="ECO:0000256" key="1">
    <source>
        <dbReference type="ARBA" id="ARBA00004651"/>
    </source>
</evidence>
<evidence type="ECO:0000259" key="8">
    <source>
        <dbReference type="PROSITE" id="PS50850"/>
    </source>
</evidence>
<dbReference type="EMBL" id="BAABHJ010000008">
    <property type="protein sequence ID" value="GAA4609251.1"/>
    <property type="molecule type" value="Genomic_DNA"/>
</dbReference>
<gene>
    <name evidence="9" type="ORF">GCM10023195_37100</name>
</gene>
<evidence type="ECO:0000313" key="9">
    <source>
        <dbReference type="EMBL" id="GAA4609251.1"/>
    </source>
</evidence>
<keyword evidence="10" id="KW-1185">Reference proteome</keyword>
<feature type="transmembrane region" description="Helical" evidence="7">
    <location>
        <begin position="207"/>
        <end position="227"/>
    </location>
</feature>
<feature type="transmembrane region" description="Helical" evidence="7">
    <location>
        <begin position="247"/>
        <end position="267"/>
    </location>
</feature>
<feature type="transmembrane region" description="Helical" evidence="7">
    <location>
        <begin position="40"/>
        <end position="60"/>
    </location>
</feature>
<feature type="transmembrane region" description="Helical" evidence="7">
    <location>
        <begin position="377"/>
        <end position="397"/>
    </location>
</feature>
<evidence type="ECO:0000256" key="5">
    <source>
        <dbReference type="ARBA" id="ARBA00022989"/>
    </source>
</evidence>
<dbReference type="SUPFAM" id="SSF103473">
    <property type="entry name" value="MFS general substrate transporter"/>
    <property type="match status" value="1"/>
</dbReference>
<evidence type="ECO:0000256" key="6">
    <source>
        <dbReference type="ARBA" id="ARBA00023136"/>
    </source>
</evidence>
<dbReference type="InterPro" id="IPR011701">
    <property type="entry name" value="MFS"/>
</dbReference>
<proteinExistence type="predicted"/>
<dbReference type="InterPro" id="IPR036259">
    <property type="entry name" value="MFS_trans_sf"/>
</dbReference>
<accession>A0ABP8TIW8</accession>
<dbReference type="Gene3D" id="1.20.1250.20">
    <property type="entry name" value="MFS general substrate transporter like domains"/>
    <property type="match status" value="1"/>
</dbReference>
<dbReference type="Proteomes" id="UP001500212">
    <property type="component" value="Unassembled WGS sequence"/>
</dbReference>
<reference evidence="10" key="1">
    <citation type="journal article" date="2019" name="Int. J. Syst. Evol. Microbiol.">
        <title>The Global Catalogue of Microorganisms (GCM) 10K type strain sequencing project: providing services to taxonomists for standard genome sequencing and annotation.</title>
        <authorList>
            <consortium name="The Broad Institute Genomics Platform"/>
            <consortium name="The Broad Institute Genome Sequencing Center for Infectious Disease"/>
            <person name="Wu L."/>
            <person name="Ma J."/>
        </authorList>
    </citation>
    <scope>NUCLEOTIDE SEQUENCE [LARGE SCALE GENOMIC DNA]</scope>
    <source>
        <strain evidence="10">JCM 17938</strain>
    </source>
</reference>
<evidence type="ECO:0000256" key="4">
    <source>
        <dbReference type="ARBA" id="ARBA00022692"/>
    </source>
</evidence>
<dbReference type="PROSITE" id="PS50850">
    <property type="entry name" value="MFS"/>
    <property type="match status" value="1"/>
</dbReference>
<evidence type="ECO:0000256" key="7">
    <source>
        <dbReference type="SAM" id="Phobius"/>
    </source>
</evidence>
<comment type="subcellular location">
    <subcellularLocation>
        <location evidence="1">Cell membrane</location>
        <topology evidence="1">Multi-pass membrane protein</topology>
    </subcellularLocation>
</comment>
<dbReference type="PANTHER" id="PTHR23517">
    <property type="entry name" value="RESISTANCE PROTEIN MDTM, PUTATIVE-RELATED-RELATED"/>
    <property type="match status" value="1"/>
</dbReference>
<feature type="transmembrane region" description="Helical" evidence="7">
    <location>
        <begin position="350"/>
        <end position="371"/>
    </location>
</feature>
<keyword evidence="4 7" id="KW-0812">Transmembrane</keyword>
<name>A0ABP8TIW8_9ACTN</name>
<feature type="transmembrane region" description="Helical" evidence="7">
    <location>
        <begin position="80"/>
        <end position="97"/>
    </location>
</feature>
<keyword evidence="6 7" id="KW-0472">Membrane</keyword>
<dbReference type="InterPro" id="IPR050171">
    <property type="entry name" value="MFS_Transporters"/>
</dbReference>
<comment type="caution">
    <text evidence="9">The sequence shown here is derived from an EMBL/GenBank/DDBJ whole genome shotgun (WGS) entry which is preliminary data.</text>
</comment>
<dbReference type="Pfam" id="PF07690">
    <property type="entry name" value="MFS_1"/>
    <property type="match status" value="1"/>
</dbReference>
<sequence>MIATVRGFVALGRPAKILLVNEIGEMAGLLMIAPYLADHLTHHIGLAVWLVGLVLGLRHFSEGLFAMTGTLADRIGYKPVLVVGCGLEAIACALFGLSAAVPWLIGASIFSGLARALFVPSRRAYLAQVESERKAEAFALAGVCRRIGVLVGPIAGIPMMHAGFEAMCLTSAAIFAVLTLVQWRLLPSCPGTHQGSDRPFWSEWKDALSDRVFVAFALTMFASYSLVHQLTFGLPIEVRHVSGGRAGITALFVVSAILGLAGQVRLTLWCERRWTPGQAMVRGLVIMGVAFVPLMLPPAHGGTLVRLFPIMLCAAILTIGTMMVFPFEMSTIADLAGDRGVGTYYSVNNLLSGVGSVFGNLLSAAAIGLSHTLDMAGLPWLVLLLLALASATALTFVNRGDRLSAGRLAGAEVGATP</sequence>
<evidence type="ECO:0000256" key="3">
    <source>
        <dbReference type="ARBA" id="ARBA00022475"/>
    </source>
</evidence>
<protein>
    <submittedName>
        <fullName evidence="9">MFS transporter</fullName>
    </submittedName>
</protein>
<feature type="transmembrane region" description="Helical" evidence="7">
    <location>
        <begin position="163"/>
        <end position="186"/>
    </location>
</feature>
<dbReference type="InterPro" id="IPR020846">
    <property type="entry name" value="MFS_dom"/>
</dbReference>
<dbReference type="RefSeq" id="WP_345355247.1">
    <property type="nucleotide sequence ID" value="NZ_BAABHJ010000008.1"/>
</dbReference>
<keyword evidence="3" id="KW-1003">Cell membrane</keyword>
<evidence type="ECO:0000256" key="2">
    <source>
        <dbReference type="ARBA" id="ARBA00022448"/>
    </source>
</evidence>
<feature type="domain" description="Major facilitator superfamily (MFS) profile" evidence="8">
    <location>
        <begin position="1"/>
        <end position="402"/>
    </location>
</feature>
<organism evidence="9 10">
    <name type="scientific">Actinoallomurus liliacearum</name>
    <dbReference type="NCBI Taxonomy" id="1080073"/>
    <lineage>
        <taxon>Bacteria</taxon>
        <taxon>Bacillati</taxon>
        <taxon>Actinomycetota</taxon>
        <taxon>Actinomycetes</taxon>
        <taxon>Streptosporangiales</taxon>
        <taxon>Thermomonosporaceae</taxon>
        <taxon>Actinoallomurus</taxon>
    </lineage>
</organism>
<feature type="transmembrane region" description="Helical" evidence="7">
    <location>
        <begin position="308"/>
        <end position="329"/>
    </location>
</feature>
<evidence type="ECO:0000313" key="10">
    <source>
        <dbReference type="Proteomes" id="UP001500212"/>
    </source>
</evidence>
<keyword evidence="5 7" id="KW-1133">Transmembrane helix</keyword>
<feature type="transmembrane region" description="Helical" evidence="7">
    <location>
        <begin position="279"/>
        <end position="296"/>
    </location>
</feature>
<keyword evidence="2" id="KW-0813">Transport</keyword>